<dbReference type="InterPro" id="IPR000237">
    <property type="entry name" value="GRIP_dom"/>
</dbReference>
<keyword evidence="3 4" id="KW-0175">Coiled coil</keyword>
<sequence>MRLSMDSPRSPSPAHVNGFLGKANGSSEDISGGSYSDDVQVLQEELHKTKQEYDTLTSKYNTLVAKLSTMRSSVEGKLKRDAEELDRREQHIQQLNAQNADLELTVETLKDELIHSNSEAERSSRELESLRARILHEGANEAAREREFVELQSELERSRIERDEFEHALMTEKIVTDEIKGELTAVRRELDLEKEARIRVLESLEHEQEKCANLQTVLDDFQSAKEYETRQAVRELEDQLRQTTKSLAEYKSRALQAEVELQETSTNTQRTAALEKELKEKNLLIGKLRHEAVILNEHLTEAIRRLRKGASDTNVDRRLVTNVFLSFLTTPRADTKRYEMLSLLASILSWTDAEREKAGLQRTAGSSLLSRVTGRTHSTELERTDETESFSNMWVEFLLKEANQGSQGSASPTSIMSPAPKSPSLPSSPRINTQKMGRLASYSGTNLASATERTSSEYVQSPPPRKDSLPKQ</sequence>
<evidence type="ECO:0000313" key="8">
    <source>
        <dbReference type="Proteomes" id="UP000054279"/>
    </source>
</evidence>
<dbReference type="PANTHER" id="PTHR18921:SF2">
    <property type="entry name" value="THYROID RECEPTOR-INTERACTING PROTEIN 11"/>
    <property type="match status" value="1"/>
</dbReference>
<dbReference type="PROSITE" id="PS50913">
    <property type="entry name" value="GRIP"/>
    <property type="match status" value="1"/>
</dbReference>
<feature type="coiled-coil region" evidence="4">
    <location>
        <begin position="39"/>
        <end position="168"/>
    </location>
</feature>
<keyword evidence="2" id="KW-0333">Golgi apparatus</keyword>
<evidence type="ECO:0000259" key="6">
    <source>
        <dbReference type="PROSITE" id="PS50913"/>
    </source>
</evidence>
<dbReference type="EMBL" id="KN837691">
    <property type="protein sequence ID" value="KIJ23401.1"/>
    <property type="molecule type" value="Genomic_DNA"/>
</dbReference>
<evidence type="ECO:0000313" key="7">
    <source>
        <dbReference type="EMBL" id="KIJ23401.1"/>
    </source>
</evidence>
<feature type="compositionally biased region" description="Polar residues" evidence="5">
    <location>
        <begin position="405"/>
        <end position="416"/>
    </location>
</feature>
<dbReference type="GO" id="GO:0031267">
    <property type="term" value="F:small GTPase binding"/>
    <property type="evidence" value="ECO:0007669"/>
    <property type="project" value="TreeGrafter"/>
</dbReference>
<keyword evidence="8" id="KW-1185">Reference proteome</keyword>
<dbReference type="AlphaFoldDB" id="A0A0C9UDD8"/>
<dbReference type="GO" id="GO:0005794">
    <property type="term" value="C:Golgi apparatus"/>
    <property type="evidence" value="ECO:0007669"/>
    <property type="project" value="UniProtKB-SubCell"/>
</dbReference>
<evidence type="ECO:0000256" key="1">
    <source>
        <dbReference type="ARBA" id="ARBA00004555"/>
    </source>
</evidence>
<feature type="coiled-coil region" evidence="4">
    <location>
        <begin position="204"/>
        <end position="291"/>
    </location>
</feature>
<accession>A0A0C9UDD8</accession>
<gene>
    <name evidence="7" type="ORF">M422DRAFT_195960</name>
</gene>
<evidence type="ECO:0000256" key="4">
    <source>
        <dbReference type="SAM" id="Coils"/>
    </source>
</evidence>
<proteinExistence type="predicted"/>
<feature type="compositionally biased region" description="Polar residues" evidence="5">
    <location>
        <begin position="442"/>
        <end position="459"/>
    </location>
</feature>
<feature type="domain" description="GRIP" evidence="6">
    <location>
        <begin position="310"/>
        <end position="361"/>
    </location>
</feature>
<feature type="region of interest" description="Disordered" evidence="5">
    <location>
        <begin position="405"/>
        <end position="472"/>
    </location>
</feature>
<evidence type="ECO:0000256" key="3">
    <source>
        <dbReference type="ARBA" id="ARBA00023054"/>
    </source>
</evidence>
<dbReference type="HOGENOM" id="CLU_020680_2_0_1"/>
<dbReference type="OrthoDB" id="425925at2759"/>
<feature type="compositionally biased region" description="Low complexity" evidence="5">
    <location>
        <begin position="417"/>
        <end position="429"/>
    </location>
</feature>
<dbReference type="GO" id="GO:0007030">
    <property type="term" value="P:Golgi organization"/>
    <property type="evidence" value="ECO:0007669"/>
    <property type="project" value="TreeGrafter"/>
</dbReference>
<dbReference type="PANTHER" id="PTHR18921">
    <property type="entry name" value="MYOSIN HEAVY CHAIN - RELATED"/>
    <property type="match status" value="1"/>
</dbReference>
<evidence type="ECO:0000256" key="5">
    <source>
        <dbReference type="SAM" id="MobiDB-lite"/>
    </source>
</evidence>
<comment type="subcellular location">
    <subcellularLocation>
        <location evidence="1">Golgi apparatus</location>
    </subcellularLocation>
</comment>
<dbReference type="InterPro" id="IPR019459">
    <property type="entry name" value="GRAB"/>
</dbReference>
<feature type="region of interest" description="Disordered" evidence="5">
    <location>
        <begin position="1"/>
        <end position="35"/>
    </location>
</feature>
<dbReference type="Pfam" id="PF10375">
    <property type="entry name" value="GRAB"/>
    <property type="match status" value="1"/>
</dbReference>
<reference evidence="7 8" key="1">
    <citation type="submission" date="2014-06" db="EMBL/GenBank/DDBJ databases">
        <title>Evolutionary Origins and Diversification of the Mycorrhizal Mutualists.</title>
        <authorList>
            <consortium name="DOE Joint Genome Institute"/>
            <consortium name="Mycorrhizal Genomics Consortium"/>
            <person name="Kohler A."/>
            <person name="Kuo A."/>
            <person name="Nagy L.G."/>
            <person name="Floudas D."/>
            <person name="Copeland A."/>
            <person name="Barry K.W."/>
            <person name="Cichocki N."/>
            <person name="Veneault-Fourrey C."/>
            <person name="LaButti K."/>
            <person name="Lindquist E.A."/>
            <person name="Lipzen A."/>
            <person name="Lundell T."/>
            <person name="Morin E."/>
            <person name="Murat C."/>
            <person name="Riley R."/>
            <person name="Ohm R."/>
            <person name="Sun H."/>
            <person name="Tunlid A."/>
            <person name="Henrissat B."/>
            <person name="Grigoriev I.V."/>
            <person name="Hibbett D.S."/>
            <person name="Martin F."/>
        </authorList>
    </citation>
    <scope>NUCLEOTIDE SEQUENCE [LARGE SCALE GENOMIC DNA]</scope>
    <source>
        <strain evidence="7 8">SS14</strain>
    </source>
</reference>
<dbReference type="GO" id="GO:0006888">
    <property type="term" value="P:endoplasmic reticulum to Golgi vesicle-mediated transport"/>
    <property type="evidence" value="ECO:0007669"/>
    <property type="project" value="TreeGrafter"/>
</dbReference>
<organism evidence="7 8">
    <name type="scientific">Sphaerobolus stellatus (strain SS14)</name>
    <dbReference type="NCBI Taxonomy" id="990650"/>
    <lineage>
        <taxon>Eukaryota</taxon>
        <taxon>Fungi</taxon>
        <taxon>Dikarya</taxon>
        <taxon>Basidiomycota</taxon>
        <taxon>Agaricomycotina</taxon>
        <taxon>Agaricomycetes</taxon>
        <taxon>Phallomycetidae</taxon>
        <taxon>Geastrales</taxon>
        <taxon>Sphaerobolaceae</taxon>
        <taxon>Sphaerobolus</taxon>
    </lineage>
</organism>
<evidence type="ECO:0000256" key="2">
    <source>
        <dbReference type="ARBA" id="ARBA00023034"/>
    </source>
</evidence>
<dbReference type="Proteomes" id="UP000054279">
    <property type="component" value="Unassembled WGS sequence"/>
</dbReference>
<protein>
    <recommendedName>
        <fullName evidence="6">GRIP domain-containing protein</fullName>
    </recommendedName>
</protein>
<name>A0A0C9UDD8_SPHS4</name>